<dbReference type="OrthoDB" id="3222at2759"/>
<gene>
    <name evidence="9" type="ORF">FHETE_6910</name>
</gene>
<feature type="region of interest" description="Disordered" evidence="7">
    <location>
        <begin position="1"/>
        <end position="98"/>
    </location>
</feature>
<evidence type="ECO:0000313" key="9">
    <source>
        <dbReference type="EMBL" id="KAF5664795.1"/>
    </source>
</evidence>
<dbReference type="InterPro" id="IPR000425">
    <property type="entry name" value="MIP"/>
</dbReference>
<dbReference type="InterPro" id="IPR050363">
    <property type="entry name" value="MIP/Aquaporin"/>
</dbReference>
<dbReference type="PANTHER" id="PTHR43829:SF24">
    <property type="entry name" value="MIP AQUAPORIN (EUROFUNG)"/>
    <property type="match status" value="1"/>
</dbReference>
<evidence type="ECO:0000313" key="10">
    <source>
        <dbReference type="Proteomes" id="UP000567885"/>
    </source>
</evidence>
<dbReference type="SUPFAM" id="SSF81338">
    <property type="entry name" value="Aquaporin-like"/>
    <property type="match status" value="1"/>
</dbReference>
<sequence>MPGPQEQNHDYFSKPTTPSTPGQAHLSNVASRIPATIPDQETGHVPRTKSTHSKRRGLHGLPSSFMSRMSKRPASSRQFTRMSSSGSTARPVAQQHASHFREYAPAEVGYYEENPWFGEAEKKPIFSLGKPLPHKVRRKVIKPIKPDGTVDEEMAIVKEESANEFPSRYNSYTTSGQPYRAETQSSLTTRDAQNEQSRTTAAGVAHNEKRNDAGQPVYDYVPGQMTPATPSRDRTASKVPSRQQNDTSQPEHKIDGEPLGQRERASVEAGEADPNEMRNWWARLRAKHPEPLAEFLATVVAIFLGLTATLSVNLSAKQSQNYGTYETSCWAWGFAWMFGIYLGGGVSGAHMNPAISISLSLFRGFPWKQCLIYVIAQFAASIVAGALAYGIYADSIHYVDPSMTEMSATFFSTPREWVSLSSAFFNQVVGSATMMIAVFALGDDQNNPPGAGMHALVLGFLVTTLKFTLGYNIGSALNPASDFGPRVVAYAVGFRQSNVFQSGWWFYGPWAATLLGSLVGCALYDGFVFVGSESPINFRFNKEIKKRAKKLLN</sequence>
<evidence type="ECO:0000256" key="7">
    <source>
        <dbReference type="SAM" id="MobiDB-lite"/>
    </source>
</evidence>
<dbReference type="GO" id="GO:0005886">
    <property type="term" value="C:plasma membrane"/>
    <property type="evidence" value="ECO:0007669"/>
    <property type="project" value="TreeGrafter"/>
</dbReference>
<feature type="compositionally biased region" description="Basic residues" evidence="7">
    <location>
        <begin position="46"/>
        <end position="58"/>
    </location>
</feature>
<feature type="transmembrane region" description="Helical" evidence="8">
    <location>
        <begin position="292"/>
        <end position="310"/>
    </location>
</feature>
<name>A0A8H5T377_FUSHE</name>
<reference evidence="9 10" key="1">
    <citation type="submission" date="2020-05" db="EMBL/GenBank/DDBJ databases">
        <title>Identification and distribution of gene clusters putatively required for synthesis of sphingolipid metabolism inhibitors in phylogenetically diverse species of the filamentous fungus Fusarium.</title>
        <authorList>
            <person name="Kim H.-S."/>
            <person name="Busman M."/>
            <person name="Brown D.W."/>
            <person name="Divon H."/>
            <person name="Uhlig S."/>
            <person name="Proctor R.H."/>
        </authorList>
    </citation>
    <scope>NUCLEOTIDE SEQUENCE [LARGE SCALE GENOMIC DNA]</scope>
    <source>
        <strain evidence="9 10">NRRL 20693</strain>
    </source>
</reference>
<dbReference type="Gene3D" id="1.20.1080.10">
    <property type="entry name" value="Glycerol uptake facilitator protein"/>
    <property type="match status" value="1"/>
</dbReference>
<evidence type="ECO:0000256" key="4">
    <source>
        <dbReference type="ARBA" id="ARBA00022692"/>
    </source>
</evidence>
<dbReference type="GO" id="GO:0015254">
    <property type="term" value="F:glycerol channel activity"/>
    <property type="evidence" value="ECO:0007669"/>
    <property type="project" value="TreeGrafter"/>
</dbReference>
<feature type="compositionally biased region" description="Basic and acidic residues" evidence="7">
    <location>
        <begin position="249"/>
        <end position="266"/>
    </location>
</feature>
<keyword evidence="6 8" id="KW-0472">Membrane</keyword>
<accession>A0A8H5T377</accession>
<feature type="transmembrane region" description="Helical" evidence="8">
    <location>
        <begin position="504"/>
        <end position="530"/>
    </location>
</feature>
<dbReference type="PROSITE" id="PS00221">
    <property type="entry name" value="MIP"/>
    <property type="match status" value="1"/>
</dbReference>
<dbReference type="CDD" id="cd00333">
    <property type="entry name" value="MIP"/>
    <property type="match status" value="1"/>
</dbReference>
<keyword evidence="4 8" id="KW-0812">Transmembrane</keyword>
<protein>
    <submittedName>
        <fullName evidence="9">Uncharacterized protein</fullName>
    </submittedName>
</protein>
<feature type="transmembrane region" description="Helical" evidence="8">
    <location>
        <begin position="453"/>
        <end position="473"/>
    </location>
</feature>
<feature type="compositionally biased region" description="Polar residues" evidence="7">
    <location>
        <begin position="238"/>
        <end position="248"/>
    </location>
</feature>
<dbReference type="Pfam" id="PF00230">
    <property type="entry name" value="MIP"/>
    <property type="match status" value="1"/>
</dbReference>
<dbReference type="InterPro" id="IPR023271">
    <property type="entry name" value="Aquaporin-like"/>
</dbReference>
<feature type="transmembrane region" description="Helical" evidence="8">
    <location>
        <begin position="330"/>
        <end position="349"/>
    </location>
</feature>
<evidence type="ECO:0000256" key="8">
    <source>
        <dbReference type="SAM" id="Phobius"/>
    </source>
</evidence>
<comment type="subcellular location">
    <subcellularLocation>
        <location evidence="1">Membrane</location>
        <topology evidence="1">Multi-pass membrane protein</topology>
    </subcellularLocation>
</comment>
<dbReference type="PRINTS" id="PR00783">
    <property type="entry name" value="MINTRINSICP"/>
</dbReference>
<comment type="similarity">
    <text evidence="2">Belongs to the MIP/aquaporin (TC 1.A.8) family.</text>
</comment>
<dbReference type="InterPro" id="IPR022357">
    <property type="entry name" value="MIP_CS"/>
</dbReference>
<comment type="caution">
    <text evidence="9">The sequence shown here is derived from an EMBL/GenBank/DDBJ whole genome shotgun (WGS) entry which is preliminary data.</text>
</comment>
<keyword evidence="5 8" id="KW-1133">Transmembrane helix</keyword>
<proteinExistence type="inferred from homology"/>
<feature type="transmembrane region" description="Helical" evidence="8">
    <location>
        <begin position="370"/>
        <end position="392"/>
    </location>
</feature>
<feature type="compositionally biased region" description="Polar residues" evidence="7">
    <location>
        <begin position="14"/>
        <end position="30"/>
    </location>
</feature>
<organism evidence="9 10">
    <name type="scientific">Fusarium heterosporum</name>
    <dbReference type="NCBI Taxonomy" id="42747"/>
    <lineage>
        <taxon>Eukaryota</taxon>
        <taxon>Fungi</taxon>
        <taxon>Dikarya</taxon>
        <taxon>Ascomycota</taxon>
        <taxon>Pezizomycotina</taxon>
        <taxon>Sordariomycetes</taxon>
        <taxon>Hypocreomycetidae</taxon>
        <taxon>Hypocreales</taxon>
        <taxon>Nectriaceae</taxon>
        <taxon>Fusarium</taxon>
        <taxon>Fusarium heterosporum species complex</taxon>
    </lineage>
</organism>
<dbReference type="PANTHER" id="PTHR43829">
    <property type="entry name" value="AQUAPORIN OR AQUAGLYCEROPORIN RELATED"/>
    <property type="match status" value="1"/>
</dbReference>
<evidence type="ECO:0000256" key="3">
    <source>
        <dbReference type="ARBA" id="ARBA00022448"/>
    </source>
</evidence>
<dbReference type="NCBIfam" id="TIGR00861">
    <property type="entry name" value="MIP"/>
    <property type="match status" value="1"/>
</dbReference>
<dbReference type="EMBL" id="JAAGWQ010000131">
    <property type="protein sequence ID" value="KAF5664795.1"/>
    <property type="molecule type" value="Genomic_DNA"/>
</dbReference>
<evidence type="ECO:0000256" key="2">
    <source>
        <dbReference type="ARBA" id="ARBA00006175"/>
    </source>
</evidence>
<dbReference type="GO" id="GO:0015250">
    <property type="term" value="F:water channel activity"/>
    <property type="evidence" value="ECO:0007669"/>
    <property type="project" value="TreeGrafter"/>
</dbReference>
<dbReference type="Proteomes" id="UP000567885">
    <property type="component" value="Unassembled WGS sequence"/>
</dbReference>
<feature type="compositionally biased region" description="Polar residues" evidence="7">
    <location>
        <begin position="73"/>
        <end position="88"/>
    </location>
</feature>
<feature type="region of interest" description="Disordered" evidence="7">
    <location>
        <begin position="162"/>
        <end position="273"/>
    </location>
</feature>
<evidence type="ECO:0000256" key="5">
    <source>
        <dbReference type="ARBA" id="ARBA00022989"/>
    </source>
</evidence>
<feature type="transmembrane region" description="Helical" evidence="8">
    <location>
        <begin position="417"/>
        <end position="441"/>
    </location>
</feature>
<keyword evidence="10" id="KW-1185">Reference proteome</keyword>
<evidence type="ECO:0000256" key="6">
    <source>
        <dbReference type="ARBA" id="ARBA00023136"/>
    </source>
</evidence>
<keyword evidence="3" id="KW-0813">Transport</keyword>
<feature type="compositionally biased region" description="Polar residues" evidence="7">
    <location>
        <begin position="168"/>
        <end position="200"/>
    </location>
</feature>
<dbReference type="AlphaFoldDB" id="A0A8H5T377"/>
<evidence type="ECO:0000256" key="1">
    <source>
        <dbReference type="ARBA" id="ARBA00004141"/>
    </source>
</evidence>